<evidence type="ECO:0000313" key="3">
    <source>
        <dbReference type="Proteomes" id="UP000199800"/>
    </source>
</evidence>
<proteinExistence type="predicted"/>
<feature type="domain" description="N-acetyltransferase" evidence="1">
    <location>
        <begin position="2"/>
        <end position="152"/>
    </location>
</feature>
<organism evidence="2 3">
    <name type="scientific">[Clostridium] polysaccharolyticum</name>
    <dbReference type="NCBI Taxonomy" id="29364"/>
    <lineage>
        <taxon>Bacteria</taxon>
        <taxon>Bacillati</taxon>
        <taxon>Bacillota</taxon>
        <taxon>Clostridia</taxon>
        <taxon>Lachnospirales</taxon>
        <taxon>Lachnospiraceae</taxon>
    </lineage>
</organism>
<dbReference type="RefSeq" id="WP_092477287.1">
    <property type="nucleotide sequence ID" value="NZ_FOHN01000006.1"/>
</dbReference>
<dbReference type="InterPro" id="IPR016181">
    <property type="entry name" value="Acyl_CoA_acyltransferase"/>
</dbReference>
<dbReference type="Proteomes" id="UP000199800">
    <property type="component" value="Unassembled WGS sequence"/>
</dbReference>
<reference evidence="2 3" key="1">
    <citation type="submission" date="2016-10" db="EMBL/GenBank/DDBJ databases">
        <authorList>
            <person name="de Groot N.N."/>
        </authorList>
    </citation>
    <scope>NUCLEOTIDE SEQUENCE [LARGE SCALE GENOMIC DNA]</scope>
    <source>
        <strain evidence="2 3">DSM 1801</strain>
    </source>
</reference>
<sequence length="152" mass="18228">MIYIRKAETQDASLLTGIKVRALGEQLKKWYGKSYKEEVLYEFMENELTLMKQYDVYKILLNHEIIGGFLLDYFENNKARIEDFVIDPMFQGNGYGLRVVQMMEKAHSDIKEWSLSTLYTSEDSQRFYERAGYIEEKRDAEEVWYRKVMKKE</sequence>
<protein>
    <submittedName>
        <fullName evidence="2">Acetyltransferase (GNAT) family protein</fullName>
    </submittedName>
</protein>
<name>A0A1I0AYT2_9FIRM</name>
<dbReference type="CDD" id="cd04301">
    <property type="entry name" value="NAT_SF"/>
    <property type="match status" value="1"/>
</dbReference>
<gene>
    <name evidence="2" type="ORF">SAMN04487772_106100</name>
</gene>
<dbReference type="EMBL" id="FOHN01000006">
    <property type="protein sequence ID" value="SES99614.1"/>
    <property type="molecule type" value="Genomic_DNA"/>
</dbReference>
<dbReference type="Pfam" id="PF00583">
    <property type="entry name" value="Acetyltransf_1"/>
    <property type="match status" value="1"/>
</dbReference>
<dbReference type="InterPro" id="IPR000182">
    <property type="entry name" value="GNAT_dom"/>
</dbReference>
<evidence type="ECO:0000313" key="2">
    <source>
        <dbReference type="EMBL" id="SES99614.1"/>
    </source>
</evidence>
<dbReference type="AlphaFoldDB" id="A0A1I0AYT2"/>
<keyword evidence="3" id="KW-1185">Reference proteome</keyword>
<dbReference type="OrthoDB" id="9786032at2"/>
<dbReference type="PROSITE" id="PS51186">
    <property type="entry name" value="GNAT"/>
    <property type="match status" value="1"/>
</dbReference>
<dbReference type="GO" id="GO:0016747">
    <property type="term" value="F:acyltransferase activity, transferring groups other than amino-acyl groups"/>
    <property type="evidence" value="ECO:0007669"/>
    <property type="project" value="InterPro"/>
</dbReference>
<dbReference type="SUPFAM" id="SSF55729">
    <property type="entry name" value="Acyl-CoA N-acyltransferases (Nat)"/>
    <property type="match status" value="1"/>
</dbReference>
<accession>A0A1I0AYT2</accession>
<dbReference type="Gene3D" id="3.40.630.30">
    <property type="match status" value="1"/>
</dbReference>
<keyword evidence="2" id="KW-0808">Transferase</keyword>
<dbReference type="STRING" id="29364.SAMN04487772_106100"/>
<evidence type="ECO:0000259" key="1">
    <source>
        <dbReference type="PROSITE" id="PS51186"/>
    </source>
</evidence>